<evidence type="ECO:0000256" key="1">
    <source>
        <dbReference type="ARBA" id="ARBA00023125"/>
    </source>
</evidence>
<gene>
    <name evidence="3" type="ORF">SAMN04487865_10045</name>
</gene>
<reference evidence="3 4" key="1">
    <citation type="submission" date="2016-10" db="EMBL/GenBank/DDBJ databases">
        <authorList>
            <person name="Varghese N."/>
            <person name="Submissions S."/>
        </authorList>
    </citation>
    <scope>NUCLEOTIDE SEQUENCE [LARGE SCALE GENOMIC DNA]</scope>
    <source>
        <strain evidence="3 4">22B</strain>
    </source>
</reference>
<dbReference type="AlphaFoldDB" id="A0A662Z700"/>
<dbReference type="GO" id="GO:0003677">
    <property type="term" value="F:DNA binding"/>
    <property type="evidence" value="ECO:0007669"/>
    <property type="project" value="UniProtKB-KW"/>
</dbReference>
<keyword evidence="4" id="KW-1185">Reference proteome</keyword>
<dbReference type="Pfam" id="PF07282">
    <property type="entry name" value="Cas12f1-like_TNB"/>
    <property type="match status" value="1"/>
</dbReference>
<dbReference type="NCBIfam" id="TIGR01766">
    <property type="entry name" value="IS200/IS605 family accessory protein TnpB-like domain"/>
    <property type="match status" value="1"/>
</dbReference>
<protein>
    <submittedName>
        <fullName evidence="3">Transposase, IS605 OrfB family, central region</fullName>
    </submittedName>
</protein>
<proteinExistence type="predicted"/>
<feature type="domain" description="Cas12f1-like TNB" evidence="2">
    <location>
        <begin position="78"/>
        <end position="145"/>
    </location>
</feature>
<dbReference type="InterPro" id="IPR010095">
    <property type="entry name" value="Cas12f1-like_TNB"/>
</dbReference>
<evidence type="ECO:0000313" key="4">
    <source>
        <dbReference type="Proteomes" id="UP000243374"/>
    </source>
</evidence>
<accession>A0A662Z700</accession>
<dbReference type="EMBL" id="FOSF01000004">
    <property type="protein sequence ID" value="SFJ83426.1"/>
    <property type="molecule type" value="Genomic_DNA"/>
</dbReference>
<keyword evidence="1" id="KW-0238">DNA-binding</keyword>
<evidence type="ECO:0000313" key="3">
    <source>
        <dbReference type="EMBL" id="SFJ83426.1"/>
    </source>
</evidence>
<dbReference type="Proteomes" id="UP000243374">
    <property type="component" value="Unassembled WGS sequence"/>
</dbReference>
<name>A0A662Z700_9GAMM</name>
<sequence>MKYPNLSKRVKKLYEKKSYSVFNFIHKASRTIAEYCYENDINTVVIGDIKGIRSTSDGKGRNIGRNNQQLHSLPYDLIYQKLEYKLKRMGIRLIKVKEAYSSSCLPDSEKVSKSYADKSLRVKRGLIKDNKGRVYNADAVGAYNILRLYFQKTEKTAIGYTNLSSLNKVTV</sequence>
<organism evidence="3 4">
    <name type="scientific">Succinivibrio dextrinosolvens</name>
    <dbReference type="NCBI Taxonomy" id="83771"/>
    <lineage>
        <taxon>Bacteria</taxon>
        <taxon>Pseudomonadati</taxon>
        <taxon>Pseudomonadota</taxon>
        <taxon>Gammaproteobacteria</taxon>
        <taxon>Aeromonadales</taxon>
        <taxon>Succinivibrionaceae</taxon>
        <taxon>Succinivibrio</taxon>
    </lineage>
</organism>
<evidence type="ECO:0000259" key="2">
    <source>
        <dbReference type="Pfam" id="PF07282"/>
    </source>
</evidence>